<dbReference type="EMBL" id="JYGP01000003">
    <property type="protein sequence ID" value="KJQ66692.1"/>
    <property type="molecule type" value="Genomic_DNA"/>
</dbReference>
<dbReference type="InterPro" id="IPR034139">
    <property type="entry name" value="TOPRIM_OLD"/>
</dbReference>
<dbReference type="Pfam" id="PF13175">
    <property type="entry name" value="AAA_15"/>
    <property type="match status" value="1"/>
</dbReference>
<evidence type="ECO:0000313" key="4">
    <source>
        <dbReference type="EMBL" id="ORP04661.1"/>
    </source>
</evidence>
<dbReference type="PANTHER" id="PTHR43581:SF4">
    <property type="entry name" value="ATP_GTP PHOSPHATASE"/>
    <property type="match status" value="1"/>
</dbReference>
<dbReference type="EMBL" id="NCVM01000020">
    <property type="protein sequence ID" value="ORP04661.1"/>
    <property type="molecule type" value="Genomic_DNA"/>
</dbReference>
<organism evidence="3 5">
    <name type="scientific">Streptococcus mitis</name>
    <dbReference type="NCBI Taxonomy" id="28037"/>
    <lineage>
        <taxon>Bacteria</taxon>
        <taxon>Bacillati</taxon>
        <taxon>Bacillota</taxon>
        <taxon>Bacilli</taxon>
        <taxon>Lactobacillales</taxon>
        <taxon>Streptococcaceae</taxon>
        <taxon>Streptococcus</taxon>
        <taxon>Streptococcus mitis group</taxon>
    </lineage>
</organism>
<dbReference type="PATRIC" id="fig|28037.212.peg.1827"/>
<reference evidence="3 5" key="1">
    <citation type="submission" date="2015-02" db="EMBL/GenBank/DDBJ databases">
        <title>Evolution of amylase-binding proteins of oral streptococcal species.</title>
        <authorList>
            <person name="Haase E.M."/>
        </authorList>
    </citation>
    <scope>NUCLEOTIDE SEQUENCE [LARGE SCALE GENOMIC DNA]</scope>
    <source>
        <strain evidence="3 5">OT25</strain>
    </source>
</reference>
<proteinExistence type="predicted"/>
<reference evidence="4 6" key="2">
    <citation type="journal article" date="2016" name="Eur. J. Clin. Microbiol. Infect. Dis.">
        <title>Whole genome sequencing as a tool for phylogenetic analysis of clinical strains of Mitis group streptococci.</title>
        <authorList>
            <person name="Rasmussen L.H."/>
            <person name="Dargis R."/>
            <person name="Hojholt K."/>
            <person name="Christensen J.J."/>
            <person name="Skovgaard O."/>
            <person name="Justesen U.S."/>
            <person name="Rosenvinge F.S."/>
            <person name="Moser C."/>
            <person name="Lukjancenko O."/>
            <person name="Rasmussen S."/>
            <person name="Nielsen X.C."/>
        </authorList>
    </citation>
    <scope>NUCLEOTIDE SEQUENCE [LARGE SCALE GENOMIC DNA]</scope>
    <source>
        <strain evidence="4 6">B_5756_13</strain>
    </source>
</reference>
<accession>A0A0F2D6N4</accession>
<dbReference type="Gene3D" id="3.40.50.300">
    <property type="entry name" value="P-loop containing nucleotide triphosphate hydrolases"/>
    <property type="match status" value="1"/>
</dbReference>
<protein>
    <submittedName>
        <fullName evidence="3">Uncharacterized protein</fullName>
    </submittedName>
</protein>
<evidence type="ECO:0000313" key="6">
    <source>
        <dbReference type="Proteomes" id="UP000193388"/>
    </source>
</evidence>
<sequence length="600" mass="69011">MKLHKIVIKGYKRHKETELIFSDASFLIGENNVGKTSALEAVELLLSDSKKVDESLFYLDENGDSADSIVLDAEFRDIGEEAKHWRGFKGRLFPYQEGTDTKFSFFYRKTFSKTGSRKVEAKSLEKKLKPEFDKFNTIEQFIESGFDSSKLDSAYNDFKKVLNKKELNEFFETHESYFDFYNYSENETWVENPGGIAGNVLTKLPKILYIPAYDRREDLGENKGALQSILSELFTEVRESSTNYKEAQKYLNLLSEEMDADNNQTSFGKMMSELNKTMDNVFSGISMKATTVLSDPDKTIKPTFNITMLSNIETSVEHQGTGVIRSAVFALLKYKAERDLRKIESDRNLVICFEEPEIYLHPNAANQMRDTIYDLACSGSNQIICTTHSPYMIDLSRKAGQVLNYLSINLGEISIIKNIAFNHEQAFKELQTEDRSYVKMLLKMDDYLSRVFFAKKVLIVEGDTEELVLRETILAAPEDLRKKIKCDWQIVRARGKPVIISVIKYMKSMGIIPYVMHDRDAGTPGATKYNVPIREALDCDSQLFVLEECIENVLGYTAPSSEKPYSAFKYIQDNWITEDSYDYDKVSKDWRNIFEEIFKD</sequence>
<dbReference type="SUPFAM" id="SSF52540">
    <property type="entry name" value="P-loop containing nucleoside triphosphate hydrolases"/>
    <property type="match status" value="1"/>
</dbReference>
<evidence type="ECO:0000313" key="3">
    <source>
        <dbReference type="EMBL" id="KJQ66692.1"/>
    </source>
</evidence>
<dbReference type="InterPro" id="IPR027417">
    <property type="entry name" value="P-loop_NTPase"/>
</dbReference>
<evidence type="ECO:0000313" key="5">
    <source>
        <dbReference type="Proteomes" id="UP000033538"/>
    </source>
</evidence>
<evidence type="ECO:0000259" key="1">
    <source>
        <dbReference type="Pfam" id="PF13175"/>
    </source>
</evidence>
<name>A0A0F2D6N4_STRMT</name>
<dbReference type="RefSeq" id="WP_045612816.1">
    <property type="nucleotide sequence ID" value="NZ_JYGP01000003.1"/>
</dbReference>
<dbReference type="Pfam" id="PF20469">
    <property type="entry name" value="OLD-like_TOPRIM"/>
    <property type="match status" value="1"/>
</dbReference>
<feature type="domain" description="OLD protein-like TOPRIM" evidence="2">
    <location>
        <begin position="452"/>
        <end position="520"/>
    </location>
</feature>
<dbReference type="Proteomes" id="UP000033538">
    <property type="component" value="Unassembled WGS sequence"/>
</dbReference>
<dbReference type="Proteomes" id="UP000193388">
    <property type="component" value="Unassembled WGS sequence"/>
</dbReference>
<evidence type="ECO:0000259" key="2">
    <source>
        <dbReference type="Pfam" id="PF20469"/>
    </source>
</evidence>
<reference evidence="4" key="3">
    <citation type="submission" date="2017-04" db="EMBL/GenBank/DDBJ databases">
        <authorList>
            <person name="Afonso C.L."/>
            <person name="Miller P.J."/>
            <person name="Scott M.A."/>
            <person name="Spackman E."/>
            <person name="Goraichik I."/>
            <person name="Dimitrov K.M."/>
            <person name="Suarez D.L."/>
            <person name="Swayne D.E."/>
        </authorList>
    </citation>
    <scope>NUCLEOTIDE SEQUENCE</scope>
    <source>
        <strain evidence="4">B_5756_13</strain>
    </source>
</reference>
<dbReference type="InterPro" id="IPR051396">
    <property type="entry name" value="Bact_Antivir_Def_Nuclease"/>
</dbReference>
<feature type="domain" description="Endonuclease GajA/Old nuclease/RecF-like AAA" evidence="1">
    <location>
        <begin position="1"/>
        <end position="393"/>
    </location>
</feature>
<dbReference type="AlphaFoldDB" id="A0A0F2D6N4"/>
<gene>
    <name evidence="4" type="ORF">B7693_00980</name>
    <name evidence="3" type="ORF">TZ90_01859</name>
</gene>
<comment type="caution">
    <text evidence="3">The sequence shown here is derived from an EMBL/GenBank/DDBJ whole genome shotgun (WGS) entry which is preliminary data.</text>
</comment>
<dbReference type="PANTHER" id="PTHR43581">
    <property type="entry name" value="ATP/GTP PHOSPHATASE"/>
    <property type="match status" value="1"/>
</dbReference>
<dbReference type="InterPro" id="IPR041685">
    <property type="entry name" value="AAA_GajA/Old/RecF-like"/>
</dbReference>